<dbReference type="EMBL" id="KF724688">
    <property type="protein sequence ID" value="AHX39849.1"/>
    <property type="molecule type" value="Genomic_DNA"/>
</dbReference>
<protein>
    <submittedName>
        <fullName evidence="1">Uncharacterized protein</fullName>
    </submittedName>
</protein>
<reference evidence="1" key="1">
    <citation type="journal article" date="2014" name="Science">
        <title>Marine tubeworm metamorphosis induced by arrays of bacterial phage tail-like structures.</title>
        <authorList>
            <person name="Shikuma N.J."/>
            <person name="Pilhofer M."/>
            <person name="Weiss G.L."/>
            <person name="Hadfield M.G."/>
            <person name="Jensen G.J."/>
            <person name="Newman D.K."/>
        </authorList>
    </citation>
    <scope>NUCLEOTIDE SEQUENCE</scope>
    <source>
        <strain evidence="1">HI1</strain>
    </source>
</reference>
<evidence type="ECO:0000313" key="1">
    <source>
        <dbReference type="EMBL" id="AHX39849.1"/>
    </source>
</evidence>
<organism evidence="1">
    <name type="scientific">Pseudoalteromonas luteoviolacea</name>
    <dbReference type="NCBI Taxonomy" id="43657"/>
    <lineage>
        <taxon>Bacteria</taxon>
        <taxon>Pseudomonadati</taxon>
        <taxon>Pseudomonadota</taxon>
        <taxon>Gammaproteobacteria</taxon>
        <taxon>Alteromonadales</taxon>
        <taxon>Pseudoalteromonadaceae</taxon>
        <taxon>Pseudoalteromonas</taxon>
    </lineage>
</organism>
<accession>A0A023PZ16</accession>
<name>A0A023PZ16_9GAMM</name>
<dbReference type="AlphaFoldDB" id="A0A023PZ16"/>
<sequence length="41" mass="4710">MWAAPRNRSHKHMTLFTLLKGGELLTINVCPFQLGLRPVYV</sequence>
<proteinExistence type="predicted"/>